<evidence type="ECO:0000256" key="4">
    <source>
        <dbReference type="ARBA" id="ARBA00022692"/>
    </source>
</evidence>
<evidence type="ECO:0000256" key="9">
    <source>
        <dbReference type="ARBA" id="ARBA00023136"/>
    </source>
</evidence>
<keyword evidence="5" id="KW-0677">Repeat</keyword>
<gene>
    <name evidence="12" type="ORF">M9Y10_040796</name>
</gene>
<feature type="transmembrane region" description="Helical" evidence="10">
    <location>
        <begin position="369"/>
        <end position="390"/>
    </location>
</feature>
<feature type="transmembrane region" description="Helical" evidence="10">
    <location>
        <begin position="336"/>
        <end position="357"/>
    </location>
</feature>
<dbReference type="Proteomes" id="UP001470230">
    <property type="component" value="Unassembled WGS sequence"/>
</dbReference>
<dbReference type="CDD" id="cd03263">
    <property type="entry name" value="ABC_subfamily_A"/>
    <property type="match status" value="1"/>
</dbReference>
<feature type="transmembrane region" description="Helical" evidence="10">
    <location>
        <begin position="311"/>
        <end position="330"/>
    </location>
</feature>
<keyword evidence="13" id="KW-1185">Reference proteome</keyword>
<evidence type="ECO:0000256" key="3">
    <source>
        <dbReference type="ARBA" id="ARBA00022448"/>
    </source>
</evidence>
<dbReference type="PROSITE" id="PS00211">
    <property type="entry name" value="ABC_TRANSPORTER_1"/>
    <property type="match status" value="1"/>
</dbReference>
<comment type="subcellular location">
    <subcellularLocation>
        <location evidence="1">Membrane</location>
        <topology evidence="1">Multi-pass membrane protein</topology>
    </subcellularLocation>
</comment>
<evidence type="ECO:0000259" key="11">
    <source>
        <dbReference type="PROSITE" id="PS50893"/>
    </source>
</evidence>
<keyword evidence="8 10" id="KW-1133">Transmembrane helix</keyword>
<keyword evidence="4 10" id="KW-0812">Transmembrane</keyword>
<feature type="transmembrane region" description="Helical" evidence="10">
    <location>
        <begin position="444"/>
        <end position="464"/>
    </location>
</feature>
<dbReference type="InterPro" id="IPR017871">
    <property type="entry name" value="ABC_transporter-like_CS"/>
</dbReference>
<evidence type="ECO:0000256" key="10">
    <source>
        <dbReference type="SAM" id="Phobius"/>
    </source>
</evidence>
<evidence type="ECO:0000256" key="8">
    <source>
        <dbReference type="ARBA" id="ARBA00022989"/>
    </source>
</evidence>
<evidence type="ECO:0000313" key="13">
    <source>
        <dbReference type="Proteomes" id="UP001470230"/>
    </source>
</evidence>
<dbReference type="PROSITE" id="PS50893">
    <property type="entry name" value="ABC_TRANSPORTER_2"/>
    <property type="match status" value="1"/>
</dbReference>
<evidence type="ECO:0000256" key="1">
    <source>
        <dbReference type="ARBA" id="ARBA00004141"/>
    </source>
</evidence>
<keyword evidence="9 10" id="KW-0472">Membrane</keyword>
<evidence type="ECO:0000313" key="12">
    <source>
        <dbReference type="EMBL" id="KAK8885350.1"/>
    </source>
</evidence>
<dbReference type="InterPro" id="IPR027417">
    <property type="entry name" value="P-loop_NTPase"/>
</dbReference>
<name>A0ABR2K5N4_9EUKA</name>
<dbReference type="EMBL" id="JAPFFF010000007">
    <property type="protein sequence ID" value="KAK8885350.1"/>
    <property type="molecule type" value="Genomic_DNA"/>
</dbReference>
<dbReference type="InterPro" id="IPR003439">
    <property type="entry name" value="ABC_transporter-like_ATP-bd"/>
</dbReference>
<comment type="caution">
    <text evidence="12">The sequence shown here is derived from an EMBL/GenBank/DDBJ whole genome shotgun (WGS) entry which is preliminary data.</text>
</comment>
<keyword evidence="3" id="KW-0813">Transport</keyword>
<comment type="similarity">
    <text evidence="2">Belongs to the ABC transporter superfamily. ABCA family.</text>
</comment>
<dbReference type="InterPro" id="IPR003593">
    <property type="entry name" value="AAA+_ATPase"/>
</dbReference>
<dbReference type="Gene3D" id="3.40.50.300">
    <property type="entry name" value="P-loop containing nucleotide triphosphate hydrolases"/>
    <property type="match status" value="1"/>
</dbReference>
<dbReference type="PANTHER" id="PTHR19229">
    <property type="entry name" value="ATP-BINDING CASSETTE TRANSPORTER SUBFAMILY A ABCA"/>
    <property type="match status" value="1"/>
</dbReference>
<evidence type="ECO:0000256" key="2">
    <source>
        <dbReference type="ARBA" id="ARBA00008869"/>
    </source>
</evidence>
<dbReference type="SUPFAM" id="SSF52540">
    <property type="entry name" value="P-loop containing nucleoside triphosphate hydrolases"/>
    <property type="match status" value="1"/>
</dbReference>
<dbReference type="SMART" id="SM00382">
    <property type="entry name" value="AAA"/>
    <property type="match status" value="1"/>
</dbReference>
<dbReference type="InterPro" id="IPR013525">
    <property type="entry name" value="ABC2_TM"/>
</dbReference>
<feature type="transmembrane region" description="Helical" evidence="10">
    <location>
        <begin position="45"/>
        <end position="68"/>
    </location>
</feature>
<dbReference type="Pfam" id="PF12698">
    <property type="entry name" value="ABC2_membrane_3"/>
    <property type="match status" value="1"/>
</dbReference>
<organism evidence="12 13">
    <name type="scientific">Tritrichomonas musculus</name>
    <dbReference type="NCBI Taxonomy" id="1915356"/>
    <lineage>
        <taxon>Eukaryota</taxon>
        <taxon>Metamonada</taxon>
        <taxon>Parabasalia</taxon>
        <taxon>Tritrichomonadida</taxon>
        <taxon>Tritrichomonadidae</taxon>
        <taxon>Tritrichomonas</taxon>
    </lineage>
</organism>
<dbReference type="Pfam" id="PF00005">
    <property type="entry name" value="ABC_tran"/>
    <property type="match status" value="1"/>
</dbReference>
<protein>
    <recommendedName>
        <fullName evidence="11">ABC transporter domain-containing protein</fullName>
    </recommendedName>
</protein>
<evidence type="ECO:0000256" key="6">
    <source>
        <dbReference type="ARBA" id="ARBA00022741"/>
    </source>
</evidence>
<dbReference type="PANTHER" id="PTHR19229:SF36">
    <property type="entry name" value="ATP-BINDING CASSETTE SUB-FAMILY A MEMBER 2"/>
    <property type="match status" value="1"/>
</dbReference>
<proteinExistence type="inferred from homology"/>
<evidence type="ECO:0000256" key="5">
    <source>
        <dbReference type="ARBA" id="ARBA00022737"/>
    </source>
</evidence>
<evidence type="ECO:0000256" key="7">
    <source>
        <dbReference type="ARBA" id="ARBA00022840"/>
    </source>
</evidence>
<feature type="transmembrane region" description="Helical" evidence="10">
    <location>
        <begin position="254"/>
        <end position="274"/>
    </location>
</feature>
<keyword evidence="7" id="KW-0067">ATP-binding</keyword>
<sequence length="820" mass="92387">MDSSKEDTEDLLSNPLGSWNDLNPKFGRTIRALFKKQFLIKIRHAASIVEVVIGFAICIVMYPVYILAKHDYPPVINAPIESIGDIVPQSLLGFIAMYEDSKIIAIPDDDKMRYLLMNTPRLNFIISGAPLTPNITLPKREIKYFNTFKEMEDEIYSSDANAIGISWENWNDADCFTNPVFEVYRQGMGFFSPELDIFLELKQAAGKIACEQMNIPFSESYLNSSYTFNLPMPQLPNLNISAQQFSRPKVTMRFTQVSLVLSLLVSLPVVLASMPDMETVLAEKDSHVAALMMLMGMSETAYWFVNFITPFVLCVVCYIFSSLIYSYWFGLKGSDFTLLLVVSILFVISQIWFQYFISTFIKKGANGRAMTVVMIVLIIFVSYLHVFLTLDQENSSDALKHVLCILPFSAYELFMMQGYMTCVEGIAPLRWNDLNDKAYICPPWIPIIWLAIDIVLYFILFLIFNATNTRPFGTPIIKWKEVCHKEAWKRVFSNENSLKVSSDCETFMEVRELSKIYKGTKEVTAIKDVNFEIKTGEVIVMIGPNGAGKSTLINMIAGATEPTTGFIKLLGGKETTRFKDVQSYLGVCFQDNVIINLLSVREHFDLFGAIRGVPKDTLEECINYFSTNMQLTHMLNNRAGDLSGGQKRKLCIGLSLLGNPPVVLMDEPTAGVDVQARQLIWKMISNLKETTTIVTSHALEEAEAVSSRLFIVAGGNVPFCGTSTELRNQFKCGYLLRVEREDGTAGPVLELAQSFIPEAHLVEDREDSISMPVSPAVPSFLEALTEKESEYGVRSYSFSVEQLEDMLLKLIQSEEVNQQN</sequence>
<dbReference type="InterPro" id="IPR026082">
    <property type="entry name" value="ABCA"/>
</dbReference>
<reference evidence="12 13" key="1">
    <citation type="submission" date="2024-04" db="EMBL/GenBank/DDBJ databases">
        <title>Tritrichomonas musculus Genome.</title>
        <authorList>
            <person name="Alves-Ferreira E."/>
            <person name="Grigg M."/>
            <person name="Lorenzi H."/>
            <person name="Galac M."/>
        </authorList>
    </citation>
    <scope>NUCLEOTIDE SEQUENCE [LARGE SCALE GENOMIC DNA]</scope>
    <source>
        <strain evidence="12 13">EAF2021</strain>
    </source>
</reference>
<feature type="domain" description="ABC transporter" evidence="11">
    <location>
        <begin position="508"/>
        <end position="739"/>
    </location>
</feature>
<accession>A0ABR2K5N4</accession>
<keyword evidence="6" id="KW-0547">Nucleotide-binding</keyword>